<dbReference type="Gene3D" id="1.10.260.40">
    <property type="entry name" value="lambda repressor-like DNA-binding domains"/>
    <property type="match status" value="1"/>
</dbReference>
<dbReference type="CDD" id="cd00093">
    <property type="entry name" value="HTH_XRE"/>
    <property type="match status" value="1"/>
</dbReference>
<dbReference type="InterPro" id="IPR027417">
    <property type="entry name" value="P-loop_NTPase"/>
</dbReference>
<dbReference type="Proteomes" id="UP000031327">
    <property type="component" value="Unassembled WGS sequence"/>
</dbReference>
<comment type="caution">
    <text evidence="2">The sequence shown here is derived from an EMBL/GenBank/DDBJ whole genome shotgun (WGS) entry which is preliminary data.</text>
</comment>
<dbReference type="PANTHER" id="PTHR35894:SF5">
    <property type="entry name" value="MU-LIKE PROPHAGE FLUMU DNA TRANSPOSITION PROTEIN B"/>
    <property type="match status" value="1"/>
</dbReference>
<accession>A0A0C1MQG5</accession>
<dbReference type="EMBL" id="JWIC01000006">
    <property type="protein sequence ID" value="KID56868.1"/>
    <property type="molecule type" value="Genomic_DNA"/>
</dbReference>
<dbReference type="Gene3D" id="3.40.50.300">
    <property type="entry name" value="P-loop containing nucleotide triphosphate hydrolases"/>
    <property type="match status" value="1"/>
</dbReference>
<dbReference type="InterPro" id="IPR001387">
    <property type="entry name" value="Cro/C1-type_HTH"/>
</dbReference>
<evidence type="ECO:0000313" key="2">
    <source>
        <dbReference type="EMBL" id="KID56868.1"/>
    </source>
</evidence>
<dbReference type="RefSeq" id="WP_039609932.1">
    <property type="nucleotide sequence ID" value="NZ_JWIC01000006.1"/>
</dbReference>
<evidence type="ECO:0000259" key="1">
    <source>
        <dbReference type="Pfam" id="PF13401"/>
    </source>
</evidence>
<proteinExistence type="predicted"/>
<dbReference type="InterPro" id="IPR052026">
    <property type="entry name" value="ExeA_AAA_ATPase_DNA-bind"/>
</dbReference>
<dbReference type="GO" id="GO:0003677">
    <property type="term" value="F:DNA binding"/>
    <property type="evidence" value="ECO:0007669"/>
    <property type="project" value="InterPro"/>
</dbReference>
<dbReference type="InterPro" id="IPR010982">
    <property type="entry name" value="Lambda_DNA-bd_dom_sf"/>
</dbReference>
<dbReference type="InterPro" id="IPR049945">
    <property type="entry name" value="AAA_22"/>
</dbReference>
<sequence>MNFTEHYSELQQKQTNLVNAEIEFYNLGPEDYTCGFNLEDVKTVLAGKSPINPKKIINAVWELCFGDCDPKAFSEESGFSPVYKEDDKLMVARIKKRMRASDISGQGITSADLARKMGRTAGFISQLLNGKYTANPTQHLHDIFAQVSPIDTSEVEVTNIAEEERIRLRYGEYPFVETSISKTINVSCQQARERRRISVFAGQAGLGKSMAAKQYAEQHSDDTILIEGSELTTVTEILETLCIALSLTPKTSGSRNVKAICKALRGSDKLIILDEADKCKPNSLDPLRTISDQAYVGVMLIGNLELDERIQTNPRYNLIRSRVSFFYKPLGEVPVNDLKSIFYGLTRNTVPVEDDSDTFWNWLHKRVEGNARTLGDNLLPHVLTQFYKYPERKFNQTMVNQILTTYLNKPY</sequence>
<dbReference type="AlphaFoldDB" id="A0A0C1MQG5"/>
<dbReference type="PANTHER" id="PTHR35894">
    <property type="entry name" value="GENERAL SECRETION PATHWAY PROTEIN A-RELATED"/>
    <property type="match status" value="1"/>
</dbReference>
<feature type="domain" description="ORC1/DEAH AAA+ ATPase" evidence="1">
    <location>
        <begin position="193"/>
        <end position="309"/>
    </location>
</feature>
<dbReference type="GO" id="GO:0016887">
    <property type="term" value="F:ATP hydrolysis activity"/>
    <property type="evidence" value="ECO:0007669"/>
    <property type="project" value="InterPro"/>
</dbReference>
<dbReference type="OrthoDB" id="8456465at2"/>
<organism evidence="2 3">
    <name type="scientific">Pseudoalteromonas luteoviolacea</name>
    <dbReference type="NCBI Taxonomy" id="43657"/>
    <lineage>
        <taxon>Bacteria</taxon>
        <taxon>Pseudomonadati</taxon>
        <taxon>Pseudomonadota</taxon>
        <taxon>Gammaproteobacteria</taxon>
        <taxon>Alteromonadales</taxon>
        <taxon>Pseudoalteromonadaceae</taxon>
        <taxon>Pseudoalteromonas</taxon>
    </lineage>
</organism>
<gene>
    <name evidence="2" type="ORF">JF50_13305</name>
</gene>
<protein>
    <recommendedName>
        <fullName evidence="1">ORC1/DEAH AAA+ ATPase domain-containing protein</fullName>
    </recommendedName>
</protein>
<dbReference type="SUPFAM" id="SSF52540">
    <property type="entry name" value="P-loop containing nucleoside triphosphate hydrolases"/>
    <property type="match status" value="1"/>
</dbReference>
<reference evidence="2 3" key="1">
    <citation type="submission" date="2014-12" db="EMBL/GenBank/DDBJ databases">
        <title>Draft Genome Sequence of Pseudoalteromonas luteoviolacea HI1.</title>
        <authorList>
            <person name="Asahina A.Y."/>
            <person name="Hadfield M.G."/>
        </authorList>
    </citation>
    <scope>NUCLEOTIDE SEQUENCE [LARGE SCALE GENOMIC DNA]</scope>
    <source>
        <strain evidence="2 3">HI1</strain>
    </source>
</reference>
<dbReference type="Pfam" id="PF13401">
    <property type="entry name" value="AAA_22"/>
    <property type="match status" value="1"/>
</dbReference>
<name>A0A0C1MQG5_9GAMM</name>
<evidence type="ECO:0000313" key="3">
    <source>
        <dbReference type="Proteomes" id="UP000031327"/>
    </source>
</evidence>